<dbReference type="PANTHER" id="PTHR33789:SF5">
    <property type="entry name" value="BET V I_MAJOR LATEX PROTEIN DOMAIN-CONTAINING PROTEIN"/>
    <property type="match status" value="1"/>
</dbReference>
<dbReference type="SUPFAM" id="SSF55961">
    <property type="entry name" value="Bet v1-like"/>
    <property type="match status" value="1"/>
</dbReference>
<dbReference type="InterPro" id="IPR019587">
    <property type="entry name" value="Polyketide_cyclase/dehydratase"/>
</dbReference>
<proteinExistence type="predicted"/>
<dbReference type="InterPro" id="IPR023393">
    <property type="entry name" value="START-like_dom_sf"/>
</dbReference>
<dbReference type="InterPro" id="IPR053249">
    <property type="entry name" value="LFS"/>
</dbReference>
<protein>
    <recommendedName>
        <fullName evidence="3">START domain-containing protein</fullName>
    </recommendedName>
</protein>
<keyword evidence="2" id="KW-1185">Reference proteome</keyword>
<evidence type="ECO:0000313" key="1">
    <source>
        <dbReference type="EMBL" id="KAH7277430.1"/>
    </source>
</evidence>
<evidence type="ECO:0008006" key="3">
    <source>
        <dbReference type="Google" id="ProtNLM"/>
    </source>
</evidence>
<name>A0A8T2Q170_CERRI</name>
<dbReference type="EMBL" id="CM035444">
    <property type="protein sequence ID" value="KAH7277430.1"/>
    <property type="molecule type" value="Genomic_DNA"/>
</dbReference>
<dbReference type="Pfam" id="PF10604">
    <property type="entry name" value="Polyketide_cyc2"/>
    <property type="match status" value="1"/>
</dbReference>
<dbReference type="OrthoDB" id="1929286at2759"/>
<reference evidence="1" key="1">
    <citation type="submission" date="2021-08" db="EMBL/GenBank/DDBJ databases">
        <title>WGS assembly of Ceratopteris richardii.</title>
        <authorList>
            <person name="Marchant D.B."/>
            <person name="Chen G."/>
            <person name="Jenkins J."/>
            <person name="Shu S."/>
            <person name="Leebens-Mack J."/>
            <person name="Grimwood J."/>
            <person name="Schmutz J."/>
            <person name="Soltis P."/>
            <person name="Soltis D."/>
            <person name="Chen Z.-H."/>
        </authorList>
    </citation>
    <scope>NUCLEOTIDE SEQUENCE</scope>
    <source>
        <strain evidence="1">Whitten #5841</strain>
        <tissue evidence="1">Leaf</tissue>
    </source>
</reference>
<dbReference type="PANTHER" id="PTHR33789">
    <property type="entry name" value="LACHRYMATORY-FACTOR SYNTHASE"/>
    <property type="match status" value="1"/>
</dbReference>
<dbReference type="AlphaFoldDB" id="A0A8T2Q170"/>
<organism evidence="1 2">
    <name type="scientific">Ceratopteris richardii</name>
    <name type="common">Triangle waterfern</name>
    <dbReference type="NCBI Taxonomy" id="49495"/>
    <lineage>
        <taxon>Eukaryota</taxon>
        <taxon>Viridiplantae</taxon>
        <taxon>Streptophyta</taxon>
        <taxon>Embryophyta</taxon>
        <taxon>Tracheophyta</taxon>
        <taxon>Polypodiopsida</taxon>
        <taxon>Polypodiidae</taxon>
        <taxon>Polypodiales</taxon>
        <taxon>Pteridineae</taxon>
        <taxon>Pteridaceae</taxon>
        <taxon>Parkerioideae</taxon>
        <taxon>Ceratopteris</taxon>
    </lineage>
</organism>
<dbReference type="Gene3D" id="3.30.530.20">
    <property type="match status" value="1"/>
</dbReference>
<evidence type="ECO:0000313" key="2">
    <source>
        <dbReference type="Proteomes" id="UP000825935"/>
    </source>
</evidence>
<accession>A0A8T2Q170</accession>
<dbReference type="Proteomes" id="UP000825935">
    <property type="component" value="Chromosome 39"/>
</dbReference>
<sequence length="158" mass="17785">MLGARHSHRILVPRHSPMVCAHYSDVPAIALLSRNESAAMVAEDLAYIEKKSCRCRLRKVGRQDCGAFSDVKITGASKNDDEVWDGIVTRELDARADDVWEMLGKFAQMKRWNENAEVCEVIEGRKDEPGCVRYSAGGGRAPDGSPLRWMKEKLLIRR</sequence>
<gene>
    <name evidence="1" type="ORF">KP509_39G050600</name>
</gene>
<comment type="caution">
    <text evidence="1">The sequence shown here is derived from an EMBL/GenBank/DDBJ whole genome shotgun (WGS) entry which is preliminary data.</text>
</comment>